<dbReference type="SUPFAM" id="SSF54637">
    <property type="entry name" value="Thioesterase/thiol ester dehydrase-isomerase"/>
    <property type="match status" value="1"/>
</dbReference>
<accession>A0A848DGK6</accession>
<evidence type="ECO:0000313" key="2">
    <source>
        <dbReference type="Proteomes" id="UP000586918"/>
    </source>
</evidence>
<dbReference type="GO" id="GO:0047617">
    <property type="term" value="F:fatty acyl-CoA hydrolase activity"/>
    <property type="evidence" value="ECO:0007669"/>
    <property type="project" value="TreeGrafter"/>
</dbReference>
<evidence type="ECO:0000313" key="1">
    <source>
        <dbReference type="EMBL" id="NMH91798.1"/>
    </source>
</evidence>
<reference evidence="1 2" key="1">
    <citation type="submission" date="2020-04" db="EMBL/GenBank/DDBJ databases">
        <authorList>
            <person name="Klaysubun C."/>
            <person name="Duangmal K."/>
            <person name="Lipun K."/>
        </authorList>
    </citation>
    <scope>NUCLEOTIDE SEQUENCE [LARGE SCALE GENOMIC DNA]</scope>
    <source>
        <strain evidence="1 2">DSM 45300</strain>
    </source>
</reference>
<name>A0A848DGK6_9PSEU</name>
<dbReference type="Gene3D" id="3.10.129.10">
    <property type="entry name" value="Hotdog Thioesterase"/>
    <property type="match status" value="1"/>
</dbReference>
<protein>
    <submittedName>
        <fullName evidence="1">Acyl-CoA thioesterase</fullName>
    </submittedName>
</protein>
<dbReference type="EMBL" id="JAAXKZ010000024">
    <property type="protein sequence ID" value="NMH91798.1"/>
    <property type="molecule type" value="Genomic_DNA"/>
</dbReference>
<dbReference type="AlphaFoldDB" id="A0A848DGK6"/>
<proteinExistence type="predicted"/>
<dbReference type="PANTHER" id="PTHR31793">
    <property type="entry name" value="4-HYDROXYBENZOYL-COA THIOESTERASE FAMILY MEMBER"/>
    <property type="match status" value="1"/>
</dbReference>
<organism evidence="1 2">
    <name type="scientific">Pseudonocardia bannensis</name>
    <dbReference type="NCBI Taxonomy" id="630973"/>
    <lineage>
        <taxon>Bacteria</taxon>
        <taxon>Bacillati</taxon>
        <taxon>Actinomycetota</taxon>
        <taxon>Actinomycetes</taxon>
        <taxon>Pseudonocardiales</taxon>
        <taxon>Pseudonocardiaceae</taxon>
        <taxon>Pseudonocardia</taxon>
    </lineage>
</organism>
<keyword evidence="2" id="KW-1185">Reference proteome</keyword>
<dbReference type="Proteomes" id="UP000586918">
    <property type="component" value="Unassembled WGS sequence"/>
</dbReference>
<comment type="caution">
    <text evidence="1">The sequence shown here is derived from an EMBL/GenBank/DDBJ whole genome shotgun (WGS) entry which is preliminary data.</text>
</comment>
<dbReference type="InterPro" id="IPR029069">
    <property type="entry name" value="HotDog_dom_sf"/>
</dbReference>
<sequence>MARYVAQVPLRWTDQDSYRHLNHARTVTLLEEARIGLFFDAAAGEGITGFADGLLVAGLEVDYRRQIPYRSSTLRVSMWVHEVRAASFSISYEMHDGPGADDAVAVGARTRMALFDLDAQRPRRLSPPEREFLERWADGA</sequence>
<dbReference type="RefSeq" id="WP_169412238.1">
    <property type="nucleotide sequence ID" value="NZ_JAAXKZ010000024.1"/>
</dbReference>
<dbReference type="CDD" id="cd00586">
    <property type="entry name" value="4HBT"/>
    <property type="match status" value="1"/>
</dbReference>
<dbReference type="PANTHER" id="PTHR31793:SF24">
    <property type="entry name" value="LONG-CHAIN ACYL-COA THIOESTERASE FADM"/>
    <property type="match status" value="1"/>
</dbReference>
<dbReference type="Pfam" id="PF13279">
    <property type="entry name" value="4HBT_2"/>
    <property type="match status" value="1"/>
</dbReference>
<dbReference type="InterPro" id="IPR050563">
    <property type="entry name" value="4-hydroxybenzoyl-CoA_TE"/>
</dbReference>
<gene>
    <name evidence="1" type="ORF">HF519_09430</name>
</gene>